<dbReference type="InterPro" id="IPR011922">
    <property type="entry name" value="Cell_div_FtsL"/>
</dbReference>
<feature type="transmembrane region" description="Helical" evidence="10">
    <location>
        <begin position="55"/>
        <end position="73"/>
    </location>
</feature>
<keyword evidence="7" id="KW-0131">Cell cycle</keyword>
<reference evidence="12" key="1">
    <citation type="submission" date="2023-06" db="EMBL/GenBank/DDBJ databases">
        <title>Identification and characterization of horizontal gene transfer across gut microbiota members of farm animals based on homology search.</title>
        <authorList>
            <person name="Zeman M."/>
            <person name="Kubasova T."/>
            <person name="Jahodarova E."/>
            <person name="Nykrynova M."/>
            <person name="Rychlik I."/>
        </authorList>
    </citation>
    <scope>NUCLEOTIDE SEQUENCE [LARGE SCALE GENOMIC DNA]</scope>
    <source>
        <strain evidence="12">153_Feed</strain>
    </source>
</reference>
<dbReference type="Proteomes" id="UP001529256">
    <property type="component" value="Unassembled WGS sequence"/>
</dbReference>
<dbReference type="Pfam" id="PF04999">
    <property type="entry name" value="FtsL"/>
    <property type="match status" value="1"/>
</dbReference>
<comment type="subcellular location">
    <subcellularLocation>
        <location evidence="1">Cell membrane</location>
        <topology evidence="1">Single-pass type II membrane protein</topology>
    </subcellularLocation>
</comment>
<feature type="compositionally biased region" description="Polar residues" evidence="9">
    <location>
        <begin position="153"/>
        <end position="165"/>
    </location>
</feature>
<evidence type="ECO:0000256" key="8">
    <source>
        <dbReference type="NCBIfam" id="TIGR02209"/>
    </source>
</evidence>
<reference evidence="11 12" key="2">
    <citation type="submission" date="2023-06" db="EMBL/GenBank/DDBJ databases">
        <title>Identification and characterization of horizontal gene transfer across gut microbiota members of farm animals based on homology search.</title>
        <authorList>
            <person name="Schwarzerova J."/>
            <person name="Nykrynova M."/>
            <person name="Jureckova K."/>
            <person name="Cejkova D."/>
            <person name="Rychlik I."/>
        </authorList>
    </citation>
    <scope>NUCLEOTIDE SEQUENCE [LARGE SCALE GENOMIC DNA]</scope>
    <source>
        <strain evidence="11 12">153_Feed</strain>
    </source>
</reference>
<evidence type="ECO:0000256" key="4">
    <source>
        <dbReference type="ARBA" id="ARBA00022692"/>
    </source>
</evidence>
<evidence type="ECO:0000313" key="12">
    <source>
        <dbReference type="Proteomes" id="UP001529256"/>
    </source>
</evidence>
<name>A0ABT7V448_9ACTN</name>
<keyword evidence="4 10" id="KW-0812">Transmembrane</keyword>
<dbReference type="RefSeq" id="WP_289511464.1">
    <property type="nucleotide sequence ID" value="NZ_JAUDEA010000009.1"/>
</dbReference>
<keyword evidence="12" id="KW-1185">Reference proteome</keyword>
<evidence type="ECO:0000256" key="2">
    <source>
        <dbReference type="ARBA" id="ARBA00022475"/>
    </source>
</evidence>
<protein>
    <recommendedName>
        <fullName evidence="8">Cell division protein FtsL</fullName>
    </recommendedName>
</protein>
<evidence type="ECO:0000256" key="7">
    <source>
        <dbReference type="ARBA" id="ARBA00023306"/>
    </source>
</evidence>
<keyword evidence="5 10" id="KW-1133">Transmembrane helix</keyword>
<keyword evidence="3 11" id="KW-0132">Cell division</keyword>
<feature type="compositionally biased region" description="Low complexity" evidence="9">
    <location>
        <begin position="130"/>
        <end position="147"/>
    </location>
</feature>
<evidence type="ECO:0000256" key="1">
    <source>
        <dbReference type="ARBA" id="ARBA00004401"/>
    </source>
</evidence>
<accession>A0ABT7V448</accession>
<proteinExistence type="predicted"/>
<dbReference type="GO" id="GO:0051301">
    <property type="term" value="P:cell division"/>
    <property type="evidence" value="ECO:0007669"/>
    <property type="project" value="UniProtKB-KW"/>
</dbReference>
<evidence type="ECO:0000256" key="9">
    <source>
        <dbReference type="SAM" id="MobiDB-lite"/>
    </source>
</evidence>
<keyword evidence="2" id="KW-1003">Cell membrane</keyword>
<sequence>MRYQGSEAYNVAAAERRRERLERSARPSFEVVDGGGLDARARAGVSQTFVMRVRAVVAIAAVLVVMGMARVALASATVSVLQANADLSAQIEEAQTLNSDLRIERSVLSSNSRISRIATQNYGMVLPTESVHVSSPEPAPSEEAAPADGEAAQTANETGAISDVS</sequence>
<comment type="caution">
    <text evidence="11">The sequence shown here is derived from an EMBL/GenBank/DDBJ whole genome shotgun (WGS) entry which is preliminary data.</text>
</comment>
<organism evidence="11 12">
    <name type="scientific">Thermophilibacter provencensis</name>
    <dbReference type="NCBI Taxonomy" id="1852386"/>
    <lineage>
        <taxon>Bacteria</taxon>
        <taxon>Bacillati</taxon>
        <taxon>Actinomycetota</taxon>
        <taxon>Coriobacteriia</taxon>
        <taxon>Coriobacteriales</taxon>
        <taxon>Atopobiaceae</taxon>
        <taxon>Thermophilibacter</taxon>
    </lineage>
</organism>
<dbReference type="EMBL" id="JAUDEA010000009">
    <property type="protein sequence ID" value="MDM8271379.1"/>
    <property type="molecule type" value="Genomic_DNA"/>
</dbReference>
<keyword evidence="6 10" id="KW-0472">Membrane</keyword>
<dbReference type="NCBIfam" id="TIGR02209">
    <property type="entry name" value="ftsL_broad"/>
    <property type="match status" value="1"/>
</dbReference>
<reference evidence="11 12" key="3">
    <citation type="submission" date="2023-06" db="EMBL/GenBank/DDBJ databases">
        <authorList>
            <person name="Zeman M."/>
            <person name="Kubasova T."/>
            <person name="Jahodarova E."/>
            <person name="Nykrynova M."/>
            <person name="Rychlik I."/>
        </authorList>
    </citation>
    <scope>NUCLEOTIDE SEQUENCE [LARGE SCALE GENOMIC DNA]</scope>
    <source>
        <strain evidence="11 12">153_Feed</strain>
    </source>
</reference>
<gene>
    <name evidence="11" type="primary">ftsL</name>
    <name evidence="11" type="ORF">QUW25_06830</name>
</gene>
<feature type="region of interest" description="Disordered" evidence="9">
    <location>
        <begin position="130"/>
        <end position="165"/>
    </location>
</feature>
<evidence type="ECO:0000256" key="3">
    <source>
        <dbReference type="ARBA" id="ARBA00022618"/>
    </source>
</evidence>
<evidence type="ECO:0000313" key="11">
    <source>
        <dbReference type="EMBL" id="MDM8271379.1"/>
    </source>
</evidence>
<evidence type="ECO:0000256" key="6">
    <source>
        <dbReference type="ARBA" id="ARBA00023136"/>
    </source>
</evidence>
<evidence type="ECO:0000256" key="5">
    <source>
        <dbReference type="ARBA" id="ARBA00022989"/>
    </source>
</evidence>
<evidence type="ECO:0000256" key="10">
    <source>
        <dbReference type="SAM" id="Phobius"/>
    </source>
</evidence>